<evidence type="ECO:0008006" key="3">
    <source>
        <dbReference type="Google" id="ProtNLM"/>
    </source>
</evidence>
<dbReference type="PANTHER" id="PTHR28055">
    <property type="entry name" value="ALTERED INHERITANCE OF MITOCHONDRIA PROTEIN 41, MITOCHONDRIAL"/>
    <property type="match status" value="1"/>
</dbReference>
<gene>
    <name evidence="1" type="ORF">ANBU17_30260</name>
</gene>
<dbReference type="SUPFAM" id="SSF89095">
    <property type="entry name" value="GatB/YqeY motif"/>
    <property type="match status" value="1"/>
</dbReference>
<dbReference type="InterPro" id="IPR042184">
    <property type="entry name" value="YqeY/Aim41_N"/>
</dbReference>
<dbReference type="PANTHER" id="PTHR28055:SF1">
    <property type="entry name" value="ALTERED INHERITANCE OF MITOCHONDRIA PROTEIN 41, MITOCHONDRIAL"/>
    <property type="match status" value="1"/>
</dbReference>
<protein>
    <recommendedName>
        <fullName evidence="3">GatB/YqeY domain-containing protein</fullName>
    </recommendedName>
</protein>
<accession>A0A916VDU2</accession>
<keyword evidence="2" id="KW-1185">Reference proteome</keyword>
<evidence type="ECO:0000313" key="1">
    <source>
        <dbReference type="EMBL" id="GFO86679.1"/>
    </source>
</evidence>
<sequence>MSMIDVIRKEMMAAMKNKDKERKDALSMLLTALKNAQIDKREDLTEAEENGIIAKEMKQTKETMDSCPADRTDIIDECKARLAVLEEFAPEQMSEDQIKAEIDAVLSELGIDAPTMKDKGNIMKNLMPRVKGKADGKLVNQLVGEKLQ</sequence>
<dbReference type="Gene3D" id="1.10.1510.10">
    <property type="entry name" value="Uncharacterised protein YqeY/AIM41 PF09424, N-terminal domain"/>
    <property type="match status" value="1"/>
</dbReference>
<dbReference type="Proteomes" id="UP000613208">
    <property type="component" value="Unassembled WGS sequence"/>
</dbReference>
<dbReference type="RefSeq" id="WP_201312321.1">
    <property type="nucleotide sequence ID" value="NZ_BLYI01000070.1"/>
</dbReference>
<dbReference type="Pfam" id="PF09424">
    <property type="entry name" value="YqeY"/>
    <property type="match status" value="1"/>
</dbReference>
<organism evidence="1 2">
    <name type="scientific">Anaerostipes butyraticus</name>
    <dbReference type="NCBI Taxonomy" id="645466"/>
    <lineage>
        <taxon>Bacteria</taxon>
        <taxon>Bacillati</taxon>
        <taxon>Bacillota</taxon>
        <taxon>Clostridia</taxon>
        <taxon>Lachnospirales</taxon>
        <taxon>Lachnospiraceae</taxon>
        <taxon>Anaerostipes</taxon>
    </lineage>
</organism>
<dbReference type="GO" id="GO:0016884">
    <property type="term" value="F:carbon-nitrogen ligase activity, with glutamine as amido-N-donor"/>
    <property type="evidence" value="ECO:0007669"/>
    <property type="project" value="InterPro"/>
</dbReference>
<dbReference type="InterPro" id="IPR003789">
    <property type="entry name" value="Asn/Gln_tRNA_amidoTrase-B-like"/>
</dbReference>
<dbReference type="InterPro" id="IPR023168">
    <property type="entry name" value="GatB_Yqey_C_2"/>
</dbReference>
<dbReference type="Gene3D" id="1.10.10.410">
    <property type="match status" value="1"/>
</dbReference>
<proteinExistence type="predicted"/>
<dbReference type="AlphaFoldDB" id="A0A916VDU2"/>
<reference evidence="1" key="1">
    <citation type="submission" date="2020-06" db="EMBL/GenBank/DDBJ databases">
        <title>Characterization of fructooligosaccharide metabolism and fructooligosaccharide-degrading enzymes in human commensal butyrate producers.</title>
        <authorList>
            <person name="Tanno H."/>
            <person name="Fujii T."/>
            <person name="Hirano K."/>
            <person name="Maeno S."/>
            <person name="Tonozuka T."/>
            <person name="Sakamoto M."/>
            <person name="Ohkuma M."/>
            <person name="Tochio T."/>
            <person name="Endo A."/>
        </authorList>
    </citation>
    <scope>NUCLEOTIDE SEQUENCE</scope>
    <source>
        <strain evidence="1">JCM 17466</strain>
    </source>
</reference>
<dbReference type="EMBL" id="BLYI01000070">
    <property type="protein sequence ID" value="GFO86679.1"/>
    <property type="molecule type" value="Genomic_DNA"/>
</dbReference>
<comment type="caution">
    <text evidence="1">The sequence shown here is derived from an EMBL/GenBank/DDBJ whole genome shotgun (WGS) entry which is preliminary data.</text>
</comment>
<dbReference type="InterPro" id="IPR019004">
    <property type="entry name" value="YqeY/Aim41"/>
</dbReference>
<name>A0A916VDU2_9FIRM</name>
<evidence type="ECO:0000313" key="2">
    <source>
        <dbReference type="Proteomes" id="UP000613208"/>
    </source>
</evidence>